<reference evidence="1" key="1">
    <citation type="submission" date="2008-09" db="EMBL/GenBank/DDBJ databases">
        <title>A salt-induced sodium-dependent phosphate transporter was localized to starch grains of Dunaliella viridis.</title>
        <authorList>
            <person name="Li G."/>
            <person name="Meng X."/>
            <person name="Guan Z."/>
            <person name="Li Q."/>
            <person name="Liu Z."/>
            <person name="Xu Z."/>
            <person name="Song R."/>
        </authorList>
    </citation>
    <scope>NUCLEOTIDE SEQUENCE</scope>
    <source>
        <strain evidence="1">SHU</strain>
    </source>
</reference>
<accession>D2SPE0</accession>
<sequence length="32" mass="3314">MAPVLQAAEEAGGESVLMLGIWLQALSDRGLS</sequence>
<dbReference type="EMBL" id="FJ268732">
    <property type="protein sequence ID" value="ACL28162.1"/>
    <property type="molecule type" value="Genomic_DNA"/>
</dbReference>
<name>D2SPE0_9CHLO</name>
<dbReference type="AlphaFoldDB" id="D2SPE0"/>
<proteinExistence type="predicted"/>
<evidence type="ECO:0000313" key="1">
    <source>
        <dbReference type="EMBL" id="ACL28162.1"/>
    </source>
</evidence>
<organism evidence="1">
    <name type="scientific">Dunaliella viridis</name>
    <dbReference type="NCBI Taxonomy" id="140095"/>
    <lineage>
        <taxon>Eukaryota</taxon>
        <taxon>Viridiplantae</taxon>
        <taxon>Chlorophyta</taxon>
        <taxon>core chlorophytes</taxon>
        <taxon>Chlorophyceae</taxon>
        <taxon>CS clade</taxon>
        <taxon>Chlamydomonadales</taxon>
        <taxon>Dunaliellaceae</taxon>
        <taxon>Dunaliella</taxon>
    </lineage>
</organism>
<protein>
    <submittedName>
        <fullName evidence="1">Uncharacterized protein</fullName>
    </submittedName>
</protein>